<keyword evidence="1" id="KW-0456">Lyase</keyword>
<dbReference type="eggNOG" id="COG3185">
    <property type="taxonomic scope" value="Bacteria"/>
</dbReference>
<protein>
    <recommendedName>
        <fullName evidence="1">3-dehydroshikimate dehydratase</fullName>
        <shortName evidence="1">DSD</shortName>
        <ecNumber evidence="1">4.2.1.118</ecNumber>
    </recommendedName>
</protein>
<dbReference type="Gene3D" id="3.10.180.10">
    <property type="entry name" value="2,3-Dihydroxybiphenyl 1,2-Dioxygenase, domain 1"/>
    <property type="match status" value="2"/>
</dbReference>
<dbReference type="EC" id="4.2.1.118" evidence="1"/>
<feature type="binding site" evidence="1">
    <location>
        <position position="173"/>
    </location>
    <ligand>
        <name>a divalent metal cation</name>
        <dbReference type="ChEBI" id="CHEBI:60240"/>
        <note>catalytic</note>
    </ligand>
</feature>
<dbReference type="Gene3D" id="3.20.20.150">
    <property type="entry name" value="Divalent-metal-dependent TIM barrel enzymes"/>
    <property type="match status" value="1"/>
</dbReference>
<dbReference type="PROSITE" id="PS51819">
    <property type="entry name" value="VOC"/>
    <property type="match status" value="2"/>
</dbReference>
<dbReference type="InterPro" id="IPR037523">
    <property type="entry name" value="VOC_core"/>
</dbReference>
<feature type="binding site" evidence="1">
    <location>
        <position position="535"/>
    </location>
    <ligand>
        <name>Mg(2+)</name>
        <dbReference type="ChEBI" id="CHEBI:18420"/>
    </ligand>
</feature>
<reference evidence="3 4" key="1">
    <citation type="journal article" date="2010" name="J. Bacteriol.">
        <title>Genome sequence of Pantoea ananatis LMG20103, the causative agent of Eucalyptus blight and dieback.</title>
        <authorList>
            <person name="De Maayer P."/>
            <person name="Chan W.Y."/>
            <person name="Venter S.N."/>
            <person name="Toth I.K."/>
            <person name="Birch P.R."/>
            <person name="Joubert F."/>
            <person name="Coutinho T.A."/>
        </authorList>
    </citation>
    <scope>NUCLEOTIDE SEQUENCE [LARGE SCALE GENOMIC DNA]</scope>
    <source>
        <strain evidence="3 4">LMG 20103</strain>
    </source>
</reference>
<dbReference type="SUPFAM" id="SSF51658">
    <property type="entry name" value="Xylose isomerase-like"/>
    <property type="match status" value="1"/>
</dbReference>
<dbReference type="eggNOG" id="COG1082">
    <property type="taxonomic scope" value="Bacteria"/>
</dbReference>
<dbReference type="InterPro" id="IPR004360">
    <property type="entry name" value="Glyas_Fos-R_dOase_dom"/>
</dbReference>
<dbReference type="InterPro" id="IPR036237">
    <property type="entry name" value="Xyl_isomerase-like_sf"/>
</dbReference>
<feature type="binding site" evidence="1">
    <location>
        <position position="457"/>
    </location>
    <ligand>
        <name>Mg(2+)</name>
        <dbReference type="ChEBI" id="CHEBI:18420"/>
    </ligand>
</feature>
<comment type="pathway">
    <text evidence="1">Aromatic compound metabolism; 3,4-dihydroxybenzoate biosynthesis.</text>
</comment>
<dbReference type="Pfam" id="PF00903">
    <property type="entry name" value="Glyoxalase"/>
    <property type="match status" value="1"/>
</dbReference>
<dbReference type="HOGENOM" id="CLU_029438_0_0_6"/>
<dbReference type="Pfam" id="PF14696">
    <property type="entry name" value="Glyoxalase_5"/>
    <property type="match status" value="1"/>
</dbReference>
<comment type="catalytic activity">
    <reaction evidence="1">
        <text>3-dehydroshikimate = 3,4-dihydroxybenzoate + H2O</text>
        <dbReference type="Rhea" id="RHEA:24848"/>
        <dbReference type="ChEBI" id="CHEBI:15377"/>
        <dbReference type="ChEBI" id="CHEBI:16630"/>
        <dbReference type="ChEBI" id="CHEBI:36241"/>
        <dbReference type="EC" id="4.2.1.118"/>
    </reaction>
</comment>
<dbReference type="SUPFAM" id="SSF54593">
    <property type="entry name" value="Glyoxalase/Bleomycin resistance protein/Dihydroxybiphenyl dioxygenase"/>
    <property type="match status" value="1"/>
</dbReference>
<dbReference type="Proteomes" id="UP000001702">
    <property type="component" value="Chromosome"/>
</dbReference>
<dbReference type="EMBL" id="CP001875">
    <property type="protein sequence ID" value="ADD78509.1"/>
    <property type="molecule type" value="Genomic_DNA"/>
</dbReference>
<comment type="similarity">
    <text evidence="1">Belongs to the bacterial two-domain DSD family.</text>
</comment>
<feature type="binding site" evidence="1">
    <location>
        <position position="247"/>
    </location>
    <ligand>
        <name>a divalent metal cation</name>
        <dbReference type="ChEBI" id="CHEBI:60240"/>
        <note>catalytic</note>
    </ligand>
</feature>
<organism evidence="3 4">
    <name type="scientific">Pantoea ananatis (strain LMG 20103)</name>
    <dbReference type="NCBI Taxonomy" id="706191"/>
    <lineage>
        <taxon>Bacteria</taxon>
        <taxon>Pseudomonadati</taxon>
        <taxon>Pseudomonadota</taxon>
        <taxon>Gammaproteobacteria</taxon>
        <taxon>Enterobacterales</taxon>
        <taxon>Erwiniaceae</taxon>
        <taxon>Pantoea</taxon>
    </lineage>
</organism>
<dbReference type="InterPro" id="IPR050312">
    <property type="entry name" value="IolE/XylAMocC-like"/>
</dbReference>
<dbReference type="Pfam" id="PF01261">
    <property type="entry name" value="AP_endonuc_2"/>
    <property type="match status" value="1"/>
</dbReference>
<evidence type="ECO:0000313" key="3">
    <source>
        <dbReference type="EMBL" id="ADD78509.1"/>
    </source>
</evidence>
<dbReference type="InterPro" id="IPR013022">
    <property type="entry name" value="Xyl_isomerase-like_TIM-brl"/>
</dbReference>
<proteinExistence type="inferred from homology"/>
<dbReference type="GO" id="GO:0046565">
    <property type="term" value="F:3-dehydroshikimate dehydratase activity"/>
    <property type="evidence" value="ECO:0007669"/>
    <property type="project" value="UniProtKB-UniRule"/>
</dbReference>
<dbReference type="AlphaFoldDB" id="D4GN17"/>
<name>D4GN17_PANAM</name>
<feature type="binding site" evidence="1">
    <location>
        <position position="614"/>
    </location>
    <ligand>
        <name>Mg(2+)</name>
        <dbReference type="ChEBI" id="CHEBI:18420"/>
    </ligand>
</feature>
<dbReference type="InterPro" id="IPR043700">
    <property type="entry name" value="DSD"/>
</dbReference>
<dbReference type="HAMAP" id="MF_02238">
    <property type="entry name" value="DSD"/>
    <property type="match status" value="1"/>
</dbReference>
<dbReference type="GO" id="GO:0046279">
    <property type="term" value="P:3,4-dihydroxybenzoate biosynthetic process"/>
    <property type="evidence" value="ECO:0007669"/>
    <property type="project" value="UniProtKB-UniRule"/>
</dbReference>
<feature type="binding site" evidence="1">
    <location>
        <position position="199"/>
    </location>
    <ligand>
        <name>a divalent metal cation</name>
        <dbReference type="ChEBI" id="CHEBI:60240"/>
        <note>catalytic</note>
    </ligand>
</feature>
<evidence type="ECO:0000313" key="4">
    <source>
        <dbReference type="Proteomes" id="UP000001702"/>
    </source>
</evidence>
<dbReference type="PANTHER" id="PTHR12110:SF21">
    <property type="entry name" value="XYLOSE ISOMERASE-LIKE TIM BARREL DOMAIN-CONTAINING PROTEIN"/>
    <property type="match status" value="1"/>
</dbReference>
<dbReference type="STRING" id="706191.PANA_3342"/>
<keyword evidence="4" id="KW-1185">Reference proteome</keyword>
<keyword evidence="1" id="KW-0479">Metal-binding</keyword>
<sequence length="638" mass="71179">MTAYQEATMKRSVATVSVSGTLPEKLRAIAAAGFDGVEIFDNDLVYYPGSPVEIRQLCEALGLEILLFQPFRDFEGGPRDRLAQNLARAARKFEVMQQLGCQRMLVCSNVSPDCSDDFATQVSDLTALAELAAEHGITLGYEALAWGRHVSLWRDAWARVKAVNHPALGIVLDSFHILSRGDSLDGLEAVPTEKIVFVQLADAPLLKMDVLSWSRHFRCFPGQGEFNLTQFMTQLSAHGYRDAWSLEIFNDGFRASPVVPTAQDGYRSLLWLEEQTRDWLVGQPLLPSALASLAGEGLFHSAPQPPLLSLEFIEFAVSHNDALALGQWLTQLGLVHAGDHRSKQVSLYRNGKVHVILNAQPESQASGYYHQHGISLCAVAWRVRGVDKLITRAQDYGYAIWQGETGPNERQIPALCAPDGSLIYLVEDEPAGQDGYHSDFHLTHRAAPQPAMQTIDHLAIALPDDTRDNWIMFLRSVPGFVQDTEWELPDPLGLVRSRVLRSPNDAIRLPLNMSVSRETQIARALTTYQGAGLQHVAFGCDDLFSAVKAARERGLKTLHIPDNYYQDLMARFDLDADFLAQLQRYDVLYDRDEQGGELLHVYTLPYEKGRFFFELLERRGGYRGFGAANAPVRLTAMR</sequence>
<accession>D4GN17</accession>
<feature type="domain" description="VOC" evidence="2">
    <location>
        <begin position="309"/>
        <end position="428"/>
    </location>
</feature>
<dbReference type="PANTHER" id="PTHR12110">
    <property type="entry name" value="HYDROXYPYRUVATE ISOMERASE"/>
    <property type="match status" value="1"/>
</dbReference>
<comment type="cofactor">
    <cofactor evidence="1">
        <name>a divalent metal cation</name>
        <dbReference type="ChEBI" id="CHEBI:60240"/>
    </cofactor>
</comment>
<dbReference type="KEGG" id="pam:PANA_3342"/>
<gene>
    <name evidence="3" type="primary">vllY</name>
    <name evidence="3" type="ordered locus">PANA_3342</name>
</gene>
<dbReference type="UniPathway" id="UPA00088"/>
<comment type="function">
    <text evidence="1">Catalyzes the conversion of 3-dehydroshikimate to protocatechuate (3,4-dihydroxybenzoate), a common intermediate of quinate and shikimate degradation pathways.</text>
</comment>
<evidence type="ECO:0000259" key="2">
    <source>
        <dbReference type="PROSITE" id="PS51819"/>
    </source>
</evidence>
<feature type="domain" description="VOC" evidence="2">
    <location>
        <begin position="454"/>
        <end position="618"/>
    </location>
</feature>
<feature type="binding site" evidence="1">
    <location>
        <position position="142"/>
    </location>
    <ligand>
        <name>a divalent metal cation</name>
        <dbReference type="ChEBI" id="CHEBI:60240"/>
        <note>catalytic</note>
    </ligand>
</feature>
<dbReference type="InterPro" id="IPR029068">
    <property type="entry name" value="Glyas_Bleomycin-R_OHBP_Dase"/>
</dbReference>
<evidence type="ECO:0000256" key="1">
    <source>
        <dbReference type="HAMAP-Rule" id="MF_02238"/>
    </source>
</evidence>
<dbReference type="GO" id="GO:0046872">
    <property type="term" value="F:metal ion binding"/>
    <property type="evidence" value="ECO:0007669"/>
    <property type="project" value="UniProtKB-UniRule"/>
</dbReference>